<keyword evidence="6 9" id="KW-1133">Transmembrane helix</keyword>
<evidence type="ECO:0000256" key="2">
    <source>
        <dbReference type="ARBA" id="ARBA00009306"/>
    </source>
</evidence>
<dbReference type="Gene3D" id="1.10.3720.10">
    <property type="entry name" value="MetI-like"/>
    <property type="match status" value="1"/>
</dbReference>
<feature type="region of interest" description="Disordered" evidence="10">
    <location>
        <begin position="1"/>
        <end position="24"/>
    </location>
</feature>
<dbReference type="InterPro" id="IPR035906">
    <property type="entry name" value="MetI-like_sf"/>
</dbReference>
<keyword evidence="7 9" id="KW-0472">Membrane</keyword>
<dbReference type="PROSITE" id="PS50928">
    <property type="entry name" value="ABC_TM1"/>
    <property type="match status" value="1"/>
</dbReference>
<dbReference type="SUPFAM" id="SSF161098">
    <property type="entry name" value="MetI-like"/>
    <property type="match status" value="1"/>
</dbReference>
<dbReference type="FunFam" id="1.10.3720.10:FF:000003">
    <property type="entry name" value="Aliphatic sulfonate ABC transporter permease"/>
    <property type="match status" value="1"/>
</dbReference>
<dbReference type="Pfam" id="PF00528">
    <property type="entry name" value="BPD_transp_1"/>
    <property type="match status" value="1"/>
</dbReference>
<dbReference type="CDD" id="cd06261">
    <property type="entry name" value="TM_PBP2"/>
    <property type="match status" value="1"/>
</dbReference>
<evidence type="ECO:0000256" key="8">
    <source>
        <dbReference type="ARBA" id="ARBA00056719"/>
    </source>
</evidence>
<evidence type="ECO:0000256" key="6">
    <source>
        <dbReference type="ARBA" id="ARBA00022989"/>
    </source>
</evidence>
<accession>A0A1R3TZ42</accession>
<keyword evidence="5 9" id="KW-0812">Transmembrane</keyword>
<feature type="transmembrane region" description="Helical" evidence="9">
    <location>
        <begin position="244"/>
        <end position="263"/>
    </location>
</feature>
<keyword evidence="4" id="KW-1003">Cell membrane</keyword>
<dbReference type="PANTHER" id="PTHR30151">
    <property type="entry name" value="ALKANE SULFONATE ABC TRANSPORTER-RELATED, MEMBRANE SUBUNIT"/>
    <property type="match status" value="1"/>
</dbReference>
<keyword evidence="3 9" id="KW-0813">Transport</keyword>
<reference evidence="13" key="1">
    <citation type="submission" date="2016-10" db="EMBL/GenBank/DDBJ databases">
        <authorList>
            <person name="Wibberg D."/>
        </authorList>
    </citation>
    <scope>NUCLEOTIDE SEQUENCE [LARGE SCALE GENOMIC DNA]</scope>
</reference>
<protein>
    <submittedName>
        <fullName evidence="12">Putative aliphatic sulfonates transport permease protein SsuC</fullName>
    </submittedName>
</protein>
<comment type="subcellular location">
    <subcellularLocation>
        <location evidence="1 9">Cell membrane</location>
        <topology evidence="1 9">Multi-pass membrane protein</topology>
    </subcellularLocation>
</comment>
<evidence type="ECO:0000256" key="1">
    <source>
        <dbReference type="ARBA" id="ARBA00004651"/>
    </source>
</evidence>
<evidence type="ECO:0000256" key="9">
    <source>
        <dbReference type="RuleBase" id="RU363032"/>
    </source>
</evidence>
<evidence type="ECO:0000256" key="7">
    <source>
        <dbReference type="ARBA" id="ARBA00023136"/>
    </source>
</evidence>
<evidence type="ECO:0000256" key="3">
    <source>
        <dbReference type="ARBA" id="ARBA00022448"/>
    </source>
</evidence>
<sequence length="279" mass="29836">MTDTSMAGHVPSVPPSMSPPKNRRVGRRLANTALRLASPLAIIVLWQVASMTGLLSPRILAGPSEIIATASRLVASGELINGLIVSFLRVLAGFSIALVLGILLALVSGLSRLGETIIDPPIQMLKAMPFLGLLPLFILWFGIGEAPKIGLVAFGTIFPIYLTLHGGIRSIDKKLIEAGQTLELGTRGIIRHIVIPGALPSLLVGVRYGLSVAWLSLVVGEQINASSGIGYIITYARDFLQTDVIVVCLLVYAIMGLLTDGLVRMIEAYALRWRPEMIA</sequence>
<comment type="function">
    <text evidence="8">Probably part of an ABC transporter complex. Probably responsible for the translocation of the substrate across the membrane.</text>
</comment>
<evidence type="ECO:0000256" key="10">
    <source>
        <dbReference type="SAM" id="MobiDB-lite"/>
    </source>
</evidence>
<feature type="transmembrane region" description="Helical" evidence="9">
    <location>
        <begin position="83"/>
        <end position="107"/>
    </location>
</feature>
<feature type="transmembrane region" description="Helical" evidence="9">
    <location>
        <begin position="127"/>
        <end position="143"/>
    </location>
</feature>
<name>A0A1R3TZ42_9HYPH</name>
<dbReference type="GO" id="GO:0005886">
    <property type="term" value="C:plasma membrane"/>
    <property type="evidence" value="ECO:0007669"/>
    <property type="project" value="UniProtKB-SubCell"/>
</dbReference>
<dbReference type="STRING" id="1907666.DSM25559_4009"/>
<organism evidence="12 13">
    <name type="scientific">Agrobacterium rosae</name>
    <dbReference type="NCBI Taxonomy" id="1972867"/>
    <lineage>
        <taxon>Bacteria</taxon>
        <taxon>Pseudomonadati</taxon>
        <taxon>Pseudomonadota</taxon>
        <taxon>Alphaproteobacteria</taxon>
        <taxon>Hyphomicrobiales</taxon>
        <taxon>Rhizobiaceae</taxon>
        <taxon>Rhizobium/Agrobacterium group</taxon>
        <taxon>Agrobacterium</taxon>
    </lineage>
</organism>
<evidence type="ECO:0000313" key="13">
    <source>
        <dbReference type="Proteomes" id="UP000187891"/>
    </source>
</evidence>
<evidence type="ECO:0000256" key="4">
    <source>
        <dbReference type="ARBA" id="ARBA00022475"/>
    </source>
</evidence>
<feature type="transmembrane region" description="Helical" evidence="9">
    <location>
        <begin position="33"/>
        <end position="55"/>
    </location>
</feature>
<dbReference type="RefSeq" id="WP_077122105.1">
    <property type="nucleotide sequence ID" value="NZ_FMUE01000011.1"/>
</dbReference>
<feature type="transmembrane region" description="Helical" evidence="9">
    <location>
        <begin position="149"/>
        <end position="168"/>
    </location>
</feature>
<dbReference type="AlphaFoldDB" id="A0A1R3TZ42"/>
<evidence type="ECO:0000256" key="5">
    <source>
        <dbReference type="ARBA" id="ARBA00022692"/>
    </source>
</evidence>
<dbReference type="Proteomes" id="UP000187891">
    <property type="component" value="Unassembled WGS sequence"/>
</dbReference>
<feature type="domain" description="ABC transmembrane type-1" evidence="11">
    <location>
        <begin position="83"/>
        <end position="263"/>
    </location>
</feature>
<evidence type="ECO:0000313" key="12">
    <source>
        <dbReference type="EMBL" id="SCX32832.1"/>
    </source>
</evidence>
<dbReference type="GO" id="GO:0042918">
    <property type="term" value="P:alkanesulfonate transmembrane transport"/>
    <property type="evidence" value="ECO:0007669"/>
    <property type="project" value="UniProtKB-ARBA"/>
</dbReference>
<evidence type="ECO:0000259" key="11">
    <source>
        <dbReference type="PROSITE" id="PS50928"/>
    </source>
</evidence>
<comment type="similarity">
    <text evidence="2 9">Belongs to the binding-protein-dependent transport system permease family.</text>
</comment>
<dbReference type="EMBL" id="FMUE01000011">
    <property type="protein sequence ID" value="SCX32832.1"/>
    <property type="molecule type" value="Genomic_DNA"/>
</dbReference>
<gene>
    <name evidence="12" type="primary">ssuC_7</name>
    <name evidence="12" type="ORF">DSM25559_4009</name>
</gene>
<feature type="transmembrane region" description="Helical" evidence="9">
    <location>
        <begin position="189"/>
        <end position="210"/>
    </location>
</feature>
<dbReference type="PANTHER" id="PTHR30151:SF38">
    <property type="entry name" value="ALIPHATIC SULFONATES TRANSPORT PERMEASE PROTEIN SSUC-RELATED"/>
    <property type="match status" value="1"/>
</dbReference>
<proteinExistence type="inferred from homology"/>
<dbReference type="InterPro" id="IPR000515">
    <property type="entry name" value="MetI-like"/>
</dbReference>